<reference evidence="1" key="1">
    <citation type="journal article" date="2020" name="Nature">
        <title>Giant virus diversity and host interactions through global metagenomics.</title>
        <authorList>
            <person name="Schulz F."/>
            <person name="Roux S."/>
            <person name="Paez-Espino D."/>
            <person name="Jungbluth S."/>
            <person name="Walsh D.A."/>
            <person name="Denef V.J."/>
            <person name="McMahon K.D."/>
            <person name="Konstantinidis K.T."/>
            <person name="Eloe-Fadrosh E.A."/>
            <person name="Kyrpides N.C."/>
            <person name="Woyke T."/>
        </authorList>
    </citation>
    <scope>NUCLEOTIDE SEQUENCE</scope>
    <source>
        <strain evidence="1">GVMAG-M-3300025880-75</strain>
    </source>
</reference>
<sequence length="166" mass="19042">MKNVLTRRILLPFHSVGSNIRENIQEKIEENLYNKCSKEGFIKKKSIIILSYSSGLVEANNVSFEVMFECDICHPVEGQLIKCQAKNITRAGIRAEYTLETPSPITIFIARDHHYNNETFLKVKENEDITIKVIGIRYELNDETISVLGELKNKIDVKKTKVTILD</sequence>
<evidence type="ECO:0000313" key="1">
    <source>
        <dbReference type="EMBL" id="QHU02342.1"/>
    </source>
</evidence>
<dbReference type="AlphaFoldDB" id="A0A6C0J9M6"/>
<organism evidence="1">
    <name type="scientific">viral metagenome</name>
    <dbReference type="NCBI Taxonomy" id="1070528"/>
    <lineage>
        <taxon>unclassified sequences</taxon>
        <taxon>metagenomes</taxon>
        <taxon>organismal metagenomes</taxon>
    </lineage>
</organism>
<proteinExistence type="predicted"/>
<dbReference type="EMBL" id="MN740356">
    <property type="protein sequence ID" value="QHU02342.1"/>
    <property type="molecule type" value="Genomic_DNA"/>
</dbReference>
<protein>
    <recommendedName>
        <fullName evidence="2">S1 motif domain-containing protein</fullName>
    </recommendedName>
</protein>
<evidence type="ECO:0008006" key="2">
    <source>
        <dbReference type="Google" id="ProtNLM"/>
    </source>
</evidence>
<name>A0A6C0J9M6_9ZZZZ</name>
<accession>A0A6C0J9M6</accession>